<accession>A0ACB8TV45</accession>
<comment type="caution">
    <text evidence="1">The sequence shown here is derived from an EMBL/GenBank/DDBJ whole genome shotgun (WGS) entry which is preliminary data.</text>
</comment>
<gene>
    <name evidence="1" type="ORF">BDY19DRAFT_963544</name>
</gene>
<name>A0ACB8TV45_9APHY</name>
<dbReference type="Proteomes" id="UP001055072">
    <property type="component" value="Unassembled WGS sequence"/>
</dbReference>
<keyword evidence="2" id="KW-1185">Reference proteome</keyword>
<organism evidence="1 2">
    <name type="scientific">Irpex rosettiformis</name>
    <dbReference type="NCBI Taxonomy" id="378272"/>
    <lineage>
        <taxon>Eukaryota</taxon>
        <taxon>Fungi</taxon>
        <taxon>Dikarya</taxon>
        <taxon>Basidiomycota</taxon>
        <taxon>Agaricomycotina</taxon>
        <taxon>Agaricomycetes</taxon>
        <taxon>Polyporales</taxon>
        <taxon>Irpicaceae</taxon>
        <taxon>Irpex</taxon>
    </lineage>
</organism>
<evidence type="ECO:0000313" key="2">
    <source>
        <dbReference type="Proteomes" id="UP001055072"/>
    </source>
</evidence>
<dbReference type="EMBL" id="MU274927">
    <property type="protein sequence ID" value="KAI0085892.1"/>
    <property type="molecule type" value="Genomic_DNA"/>
</dbReference>
<sequence length="478" mass="50945">MTASLTPPDSEEANFINEQTPLLPGSEAQQKHDAVYSRFTKAQKRTILTLICLAAVTPLFISGSFIPAIPQIARDLNTTGPVVNLAVSLSVLSNAFGSLLWSSYSSYYGRRPIYLLSLSIQCVGSFGVASAGSVPALLIWRVIQAFGCSSGMSVGMGVIGDIFKVEERGTASGIFFASNLLGPALAPFVGGVTAHYWSWRVLQYGLLLFAFGCLMLTVFLQPETSQPGARGIDKAKAKGEKPRLVFLNPFKSLALLRSPNIGLPALEGAFALIGNYSIIVPVAYTVGKTYNITNSAILGALCIPLGLGNCVGAPLSGMLSDRIIIAARKRRGGVWIPEDRLQAALFGAGVLAPCSILFAGLVLHFMHNTAGLVLVCICFFFNGVGVDFVMSPLAAYNIDILHDRSAEVIAATMSFRSLLISSSVVLILPTINTFGVFAAYGIIAVLSWIGFTFILATIKYGDKMRSWVDLGFSTAETN</sequence>
<evidence type="ECO:0000313" key="1">
    <source>
        <dbReference type="EMBL" id="KAI0085892.1"/>
    </source>
</evidence>
<reference evidence="1" key="1">
    <citation type="journal article" date="2021" name="Environ. Microbiol.">
        <title>Gene family expansions and transcriptome signatures uncover fungal adaptations to wood decay.</title>
        <authorList>
            <person name="Hage H."/>
            <person name="Miyauchi S."/>
            <person name="Viragh M."/>
            <person name="Drula E."/>
            <person name="Min B."/>
            <person name="Chaduli D."/>
            <person name="Navarro D."/>
            <person name="Favel A."/>
            <person name="Norest M."/>
            <person name="Lesage-Meessen L."/>
            <person name="Balint B."/>
            <person name="Merenyi Z."/>
            <person name="de Eugenio L."/>
            <person name="Morin E."/>
            <person name="Martinez A.T."/>
            <person name="Baldrian P."/>
            <person name="Stursova M."/>
            <person name="Martinez M.J."/>
            <person name="Novotny C."/>
            <person name="Magnuson J.K."/>
            <person name="Spatafora J.W."/>
            <person name="Maurice S."/>
            <person name="Pangilinan J."/>
            <person name="Andreopoulos W."/>
            <person name="LaButti K."/>
            <person name="Hundley H."/>
            <person name="Na H."/>
            <person name="Kuo A."/>
            <person name="Barry K."/>
            <person name="Lipzen A."/>
            <person name="Henrissat B."/>
            <person name="Riley R."/>
            <person name="Ahrendt S."/>
            <person name="Nagy L.G."/>
            <person name="Grigoriev I.V."/>
            <person name="Martin F."/>
            <person name="Rosso M.N."/>
        </authorList>
    </citation>
    <scope>NUCLEOTIDE SEQUENCE</scope>
    <source>
        <strain evidence="1">CBS 384.51</strain>
    </source>
</reference>
<protein>
    <submittedName>
        <fullName evidence="1">MFS general substrate transporter</fullName>
    </submittedName>
</protein>
<proteinExistence type="predicted"/>